<sequence>MSEQKRVNVVPIEPPPEDQRAARPLRFADESEKKTRYHMPRALESSSPVGYRERVCFSQEEADQVVELLSLARPTQFIEPEAPVTDGEMFEETALGVVTSRQSTNYRGHKQITLGPEDSRKMNVLLHRLRGCEAAPLDGAEYTHVVLSRPYRTAFTLLLTFVGHLPFISPLTVLKRALDKRFKHIDDIPTIGYLQQLHIGILADAMERAAPIASAGKRKAQVFSAPFAGDNAGQNTRVIRQIEKLAGLTMADRAKGWRVALVGQVGTVPDEERPSIAPDLYRKIGANMLAFRSERIQPGVNAEESAPEAYQQRQEMDVPDELTVMAGRAAYNAFVHWTDCDREHSKDLLLLERIDVLTPNGKRRLREVRDALGQVTEEVIDGIPTWADLLTGKALSRNAARGRKAFALAGQRIYVGGLDRSEVAAAGLDWNVAVRATGAAAARSALVAELMGCIDIPEGCDLLAGICLMAGPVNQNDIGKEFFGHDDLLCGEFPDRDPTSLLVWTLKAKTVADPIGNEEQLLNANRKGALVDLRPGPHEVVAIKRGDRLVPFRKRGDQAGGDPSGGDQFGGNKISRERAFHDVDNFVASDDGQPIEGNRGEPWPSEWASQPVFE</sequence>
<feature type="compositionally biased region" description="Gly residues" evidence="1">
    <location>
        <begin position="558"/>
        <end position="569"/>
    </location>
</feature>
<gene>
    <name evidence="2" type="ORF">FIV42_01515</name>
</gene>
<dbReference type="EMBL" id="CP041186">
    <property type="protein sequence ID" value="QDG49461.1"/>
    <property type="molecule type" value="Genomic_DNA"/>
</dbReference>
<name>A0A4Y6PME8_PERCE</name>
<proteinExistence type="predicted"/>
<feature type="compositionally biased region" description="Basic and acidic residues" evidence="1">
    <location>
        <begin position="17"/>
        <end position="34"/>
    </location>
</feature>
<dbReference type="AlphaFoldDB" id="A0A4Y6PME8"/>
<dbReference type="OrthoDB" id="5481428at2"/>
<accession>A0A5B8XXL4</accession>
<dbReference type="RefSeq" id="WP_141195959.1">
    <property type="nucleotide sequence ID" value="NZ_CP041186.1"/>
</dbReference>
<feature type="region of interest" description="Disordered" evidence="1">
    <location>
        <begin position="1"/>
        <end position="34"/>
    </location>
</feature>
<dbReference type="Proteomes" id="UP000315995">
    <property type="component" value="Chromosome"/>
</dbReference>
<evidence type="ECO:0000256" key="1">
    <source>
        <dbReference type="SAM" id="MobiDB-lite"/>
    </source>
</evidence>
<evidence type="ECO:0000313" key="2">
    <source>
        <dbReference type="EMBL" id="QDG49461.1"/>
    </source>
</evidence>
<keyword evidence="3" id="KW-1185">Reference proteome</keyword>
<feature type="compositionally biased region" description="Basic and acidic residues" evidence="1">
    <location>
        <begin position="574"/>
        <end position="584"/>
    </location>
</feature>
<protein>
    <submittedName>
        <fullName evidence="2">Uncharacterized protein</fullName>
    </submittedName>
</protein>
<reference evidence="2 3" key="1">
    <citation type="submission" date="2019-06" db="EMBL/GenBank/DDBJ databases">
        <title>Persicimonas caeni gen. nov., sp. nov., a predatory bacterium isolated from solar saltern.</title>
        <authorList>
            <person name="Wang S."/>
        </authorList>
    </citation>
    <scope>NUCLEOTIDE SEQUENCE [LARGE SCALE GENOMIC DNA]</scope>
    <source>
        <strain evidence="2 3">YN101</strain>
    </source>
</reference>
<feature type="region of interest" description="Disordered" evidence="1">
    <location>
        <begin position="553"/>
        <end position="614"/>
    </location>
</feature>
<evidence type="ECO:0000313" key="3">
    <source>
        <dbReference type="Proteomes" id="UP000315995"/>
    </source>
</evidence>
<organism evidence="2 3">
    <name type="scientific">Persicimonas caeni</name>
    <dbReference type="NCBI Taxonomy" id="2292766"/>
    <lineage>
        <taxon>Bacteria</taxon>
        <taxon>Deltaproteobacteria</taxon>
        <taxon>Bradymonadales</taxon>
        <taxon>Bradymonadaceae</taxon>
        <taxon>Persicimonas</taxon>
    </lineage>
</organism>
<accession>A0A4Y6PME8</accession>